<dbReference type="SMART" id="SM00849">
    <property type="entry name" value="Lactamase_B"/>
    <property type="match status" value="1"/>
</dbReference>
<accession>A0A2H0UND3</accession>
<dbReference type="Gene3D" id="3.60.15.10">
    <property type="entry name" value="Ribonuclease Z/Hydroxyacylglutathione hydrolase-like"/>
    <property type="match status" value="1"/>
</dbReference>
<dbReference type="SMART" id="SM01027">
    <property type="entry name" value="Beta-Casp"/>
    <property type="match status" value="1"/>
</dbReference>
<feature type="domain" description="Beta-Casp" evidence="3">
    <location>
        <begin position="251"/>
        <end position="376"/>
    </location>
</feature>
<dbReference type="Pfam" id="PF00753">
    <property type="entry name" value="Lactamase_B"/>
    <property type="match status" value="1"/>
</dbReference>
<reference evidence="5" key="1">
    <citation type="submission" date="2017-09" db="EMBL/GenBank/DDBJ databases">
        <title>Depth-based differentiation of microbial function through sediment-hosted aquifers and enrichment of novel symbionts in the deep terrestrial subsurface.</title>
        <authorList>
            <person name="Probst A.J."/>
            <person name="Ladd B."/>
            <person name="Jarett J.K."/>
            <person name="Geller-Mcgrath D.E."/>
            <person name="Sieber C.M.K."/>
            <person name="Emerson J.B."/>
            <person name="Anantharaman K."/>
            <person name="Thomas B.C."/>
            <person name="Malmstrom R."/>
            <person name="Stieglmeier M."/>
            <person name="Klingl A."/>
            <person name="Woyke T."/>
            <person name="Ryan C.M."/>
            <person name="Banfield J.F."/>
        </authorList>
    </citation>
    <scope>NUCLEOTIDE SEQUENCE [LARGE SCALE GENOMIC DNA]</scope>
</reference>
<evidence type="ECO:0000259" key="2">
    <source>
        <dbReference type="SMART" id="SM00849"/>
    </source>
</evidence>
<dbReference type="GO" id="GO:0016787">
    <property type="term" value="F:hydrolase activity"/>
    <property type="evidence" value="ECO:0007669"/>
    <property type="project" value="UniProtKB-KW"/>
</dbReference>
<evidence type="ECO:0000313" key="4">
    <source>
        <dbReference type="EMBL" id="PIR87924.1"/>
    </source>
</evidence>
<dbReference type="Proteomes" id="UP000230903">
    <property type="component" value="Unassembled WGS sequence"/>
</dbReference>
<dbReference type="InterPro" id="IPR011108">
    <property type="entry name" value="RMMBL"/>
</dbReference>
<name>A0A2H0UND3_9BACT</name>
<dbReference type="Pfam" id="PF07521">
    <property type="entry name" value="RMMBL"/>
    <property type="match status" value="1"/>
</dbReference>
<sequence length="461" mass="51244">MKLTFYGGAEAVTGSNYLLEFKDDAVAGGKRKILIDCGLHQAGKFCEESNYEPFAYDPKEVTDVFVTHAHIDHTGLLPKLVRHGFSGTVHSTPPTKDFAELLLRDSEHILGMEAERDGKPVLYEDQDIVALMNLWEGVNYHQSVNLGDPHKESTAKVTFHSAGHILGSASIEVEAEGKKILFSGDLGNEPSPLIGPAEAPTDIDYCLMESTYGDRLHEDLGRRKEILGEIISESLKDGGVLMIPAFALERTQILLLEIQDMLKKHNIPQVPIFLDSPLAIRLTEVYNRHRHYFKEELQQKYTSVESMFNFPGLRLTESTESSKGINRVAPPKIIIAGSGMSQGGRIIHHEKRYLQDAKSDLLIFGYQVSGSLGRRLLDGEKTIKILGETVPVRAKIRAIGAYSAHADQAQLLKWLKPLTKKLKKLFLVQGEIEPMTALASKIKEDFKIQAEIPKPGTSIEL</sequence>
<protein>
    <submittedName>
        <fullName evidence="4">MBL fold hydrolase</fullName>
    </submittedName>
</protein>
<dbReference type="PANTHER" id="PTHR11203">
    <property type="entry name" value="CLEAVAGE AND POLYADENYLATION SPECIFICITY FACTOR FAMILY MEMBER"/>
    <property type="match status" value="1"/>
</dbReference>
<feature type="domain" description="Metallo-beta-lactamase" evidence="2">
    <location>
        <begin position="13"/>
        <end position="231"/>
    </location>
</feature>
<dbReference type="InterPro" id="IPR001279">
    <property type="entry name" value="Metallo-B-lactamas"/>
</dbReference>
<dbReference type="InterPro" id="IPR050698">
    <property type="entry name" value="MBL"/>
</dbReference>
<dbReference type="EMBL" id="PFBC01000032">
    <property type="protein sequence ID" value="PIR87924.1"/>
    <property type="molecule type" value="Genomic_DNA"/>
</dbReference>
<organism evidence="4 5">
    <name type="scientific">Candidatus Harrisonbacteria bacterium CG10_big_fil_rev_8_21_14_0_10_45_28</name>
    <dbReference type="NCBI Taxonomy" id="1974586"/>
    <lineage>
        <taxon>Bacteria</taxon>
        <taxon>Candidatus Harrisoniibacteriota</taxon>
    </lineage>
</organism>
<dbReference type="InterPro" id="IPR022712">
    <property type="entry name" value="Beta_Casp"/>
</dbReference>
<evidence type="ECO:0000313" key="5">
    <source>
        <dbReference type="Proteomes" id="UP000230903"/>
    </source>
</evidence>
<proteinExistence type="predicted"/>
<dbReference type="AlphaFoldDB" id="A0A2H0UND3"/>
<dbReference type="PANTHER" id="PTHR11203:SF37">
    <property type="entry name" value="INTEGRATOR COMPLEX SUBUNIT 11"/>
    <property type="match status" value="1"/>
</dbReference>
<dbReference type="Gene3D" id="3.40.50.10890">
    <property type="match status" value="1"/>
</dbReference>
<dbReference type="InterPro" id="IPR036866">
    <property type="entry name" value="RibonucZ/Hydroxyglut_hydro"/>
</dbReference>
<evidence type="ECO:0000256" key="1">
    <source>
        <dbReference type="ARBA" id="ARBA00022801"/>
    </source>
</evidence>
<dbReference type="Pfam" id="PF10996">
    <property type="entry name" value="Beta-Casp"/>
    <property type="match status" value="1"/>
</dbReference>
<gene>
    <name evidence="4" type="ORF">COU10_01975</name>
</gene>
<evidence type="ECO:0000259" key="3">
    <source>
        <dbReference type="SMART" id="SM01027"/>
    </source>
</evidence>
<dbReference type="SUPFAM" id="SSF56281">
    <property type="entry name" value="Metallo-hydrolase/oxidoreductase"/>
    <property type="match status" value="1"/>
</dbReference>
<dbReference type="GO" id="GO:0004521">
    <property type="term" value="F:RNA endonuclease activity"/>
    <property type="evidence" value="ECO:0007669"/>
    <property type="project" value="TreeGrafter"/>
</dbReference>
<dbReference type="CDD" id="cd16295">
    <property type="entry name" value="TTHA0252-CPSF-like_MBL-fold"/>
    <property type="match status" value="1"/>
</dbReference>
<keyword evidence="1 4" id="KW-0378">Hydrolase</keyword>
<comment type="caution">
    <text evidence="4">The sequence shown here is derived from an EMBL/GenBank/DDBJ whole genome shotgun (WGS) entry which is preliminary data.</text>
</comment>